<comment type="caution">
    <text evidence="1">The sequence shown here is derived from an EMBL/GenBank/DDBJ whole genome shotgun (WGS) entry which is preliminary data.</text>
</comment>
<accession>A0A9Q3C2Y6</accession>
<evidence type="ECO:0000313" key="2">
    <source>
        <dbReference type="Proteomes" id="UP000765509"/>
    </source>
</evidence>
<dbReference type="PANTHER" id="PTHR23272:SF161">
    <property type="entry name" value="ZINC FINGER BED DOMAIN-CONTAINING PROTEIN RICESLEEPER 1-LIKE"/>
    <property type="match status" value="1"/>
</dbReference>
<dbReference type="OrthoDB" id="2432695at2759"/>
<name>A0A9Q3C2Y6_9BASI</name>
<dbReference type="Proteomes" id="UP000765509">
    <property type="component" value="Unassembled WGS sequence"/>
</dbReference>
<dbReference type="EMBL" id="AVOT02004040">
    <property type="protein sequence ID" value="MBW0475260.1"/>
    <property type="molecule type" value="Genomic_DNA"/>
</dbReference>
<sequence length="298" mass="33777">MAHTIHLASQDGLKALSIGSPNSTQNTSKGEVSQISIANLIDIPDGQDIQYNSIILQISRLEGFLNQSLQQREKFNTTVKLIYNDYKPTKATNLLLHVCTRWNSTYEMLVRALILEEAYSQFFSLPNMQSYQLNALKWGKVKIMIDFLEPLYKATQIICGSKYQTISHALPLYILLIRRIEQACHQYNVTPIEPSAKEMCKKLTKYVKILITKIPAICATILDPQFKINFFYTNEATLASLGTSATTLSIMLQEEAQKHFKQSISPKVDLTAQQHVGLFDEMYSTLAEEVSNLETEVE</sequence>
<gene>
    <name evidence="1" type="ORF">O181_014975</name>
</gene>
<dbReference type="InterPro" id="IPR012337">
    <property type="entry name" value="RNaseH-like_sf"/>
</dbReference>
<proteinExistence type="predicted"/>
<organism evidence="1 2">
    <name type="scientific">Austropuccinia psidii MF-1</name>
    <dbReference type="NCBI Taxonomy" id="1389203"/>
    <lineage>
        <taxon>Eukaryota</taxon>
        <taxon>Fungi</taxon>
        <taxon>Dikarya</taxon>
        <taxon>Basidiomycota</taxon>
        <taxon>Pucciniomycotina</taxon>
        <taxon>Pucciniomycetes</taxon>
        <taxon>Pucciniales</taxon>
        <taxon>Sphaerophragmiaceae</taxon>
        <taxon>Austropuccinia</taxon>
    </lineage>
</organism>
<protein>
    <recommendedName>
        <fullName evidence="3">hAT-like transposase RNase-H fold domain-containing protein</fullName>
    </recommendedName>
</protein>
<reference evidence="1" key="1">
    <citation type="submission" date="2021-03" db="EMBL/GenBank/DDBJ databases">
        <title>Draft genome sequence of rust myrtle Austropuccinia psidii MF-1, a brazilian biotype.</title>
        <authorList>
            <person name="Quecine M.C."/>
            <person name="Pachon D.M.R."/>
            <person name="Bonatelli M.L."/>
            <person name="Correr F.H."/>
            <person name="Franceschini L.M."/>
            <person name="Leite T.F."/>
            <person name="Margarido G.R.A."/>
            <person name="Almeida C.A."/>
            <person name="Ferrarezi J.A."/>
            <person name="Labate C.A."/>
        </authorList>
    </citation>
    <scope>NUCLEOTIDE SEQUENCE</scope>
    <source>
        <strain evidence="1">MF-1</strain>
    </source>
</reference>
<evidence type="ECO:0008006" key="3">
    <source>
        <dbReference type="Google" id="ProtNLM"/>
    </source>
</evidence>
<dbReference type="AlphaFoldDB" id="A0A9Q3C2Y6"/>
<keyword evidence="2" id="KW-1185">Reference proteome</keyword>
<evidence type="ECO:0000313" key="1">
    <source>
        <dbReference type="EMBL" id="MBW0475260.1"/>
    </source>
</evidence>
<dbReference type="SUPFAM" id="SSF53098">
    <property type="entry name" value="Ribonuclease H-like"/>
    <property type="match status" value="1"/>
</dbReference>
<dbReference type="PANTHER" id="PTHR23272">
    <property type="entry name" value="BED FINGER-RELATED"/>
    <property type="match status" value="1"/>
</dbReference>